<keyword evidence="3 7" id="KW-0732">Signal</keyword>
<dbReference type="PANTHER" id="PTHR43620">
    <property type="entry name" value="GLYCEROPHOSPHORYL DIESTER PHOSPHODIESTERASE"/>
    <property type="match status" value="1"/>
</dbReference>
<evidence type="ECO:0000256" key="4">
    <source>
        <dbReference type="ARBA" id="ARBA00022798"/>
    </source>
</evidence>
<evidence type="ECO:0000256" key="3">
    <source>
        <dbReference type="ARBA" id="ARBA00022729"/>
    </source>
</evidence>
<evidence type="ECO:0000313" key="10">
    <source>
        <dbReference type="Proteomes" id="UP000606935"/>
    </source>
</evidence>
<dbReference type="GO" id="GO:0006629">
    <property type="term" value="P:lipid metabolic process"/>
    <property type="evidence" value="ECO:0007669"/>
    <property type="project" value="InterPro"/>
</dbReference>
<dbReference type="Pfam" id="PF03009">
    <property type="entry name" value="GDPD"/>
    <property type="match status" value="1"/>
</dbReference>
<dbReference type="PROSITE" id="PS51704">
    <property type="entry name" value="GP_PDE"/>
    <property type="match status" value="1"/>
</dbReference>
<evidence type="ECO:0000313" key="9">
    <source>
        <dbReference type="EMBL" id="GGO73052.1"/>
    </source>
</evidence>
<evidence type="ECO:0000256" key="1">
    <source>
        <dbReference type="ARBA" id="ARBA00007277"/>
    </source>
</evidence>
<feature type="signal peptide" evidence="7">
    <location>
        <begin position="1"/>
        <end position="17"/>
    </location>
</feature>
<dbReference type="Proteomes" id="UP000606935">
    <property type="component" value="Unassembled WGS sequence"/>
</dbReference>
<comment type="caution">
    <text evidence="9">The sequence shown here is derived from an EMBL/GenBank/DDBJ whole genome shotgun (WGS) entry which is preliminary data.</text>
</comment>
<reference evidence="9" key="2">
    <citation type="submission" date="2020-09" db="EMBL/GenBank/DDBJ databases">
        <authorList>
            <person name="Sun Q."/>
            <person name="Zhou Y."/>
        </authorList>
    </citation>
    <scope>NUCLEOTIDE SEQUENCE</scope>
    <source>
        <strain evidence="9">CGMCC 1.7086</strain>
    </source>
</reference>
<dbReference type="Gene3D" id="3.20.20.190">
    <property type="entry name" value="Phosphatidylinositol (PI) phosphodiesterase"/>
    <property type="match status" value="1"/>
</dbReference>
<dbReference type="InterPro" id="IPR017946">
    <property type="entry name" value="PLC-like_Pdiesterase_TIM-brl"/>
</dbReference>
<evidence type="ECO:0000256" key="5">
    <source>
        <dbReference type="ARBA" id="ARBA00022801"/>
    </source>
</evidence>
<dbReference type="EC" id="3.1.4.46" evidence="2"/>
<evidence type="ECO:0000259" key="8">
    <source>
        <dbReference type="PROSITE" id="PS51704"/>
    </source>
</evidence>
<dbReference type="GO" id="GO:0008889">
    <property type="term" value="F:glycerophosphodiester phosphodiesterase activity"/>
    <property type="evidence" value="ECO:0007669"/>
    <property type="project" value="UniProtKB-EC"/>
</dbReference>
<feature type="domain" description="GP-PDE" evidence="8">
    <location>
        <begin position="20"/>
        <end position="318"/>
    </location>
</feature>
<evidence type="ECO:0000256" key="2">
    <source>
        <dbReference type="ARBA" id="ARBA00012247"/>
    </source>
</evidence>
<evidence type="ECO:0000256" key="7">
    <source>
        <dbReference type="SAM" id="SignalP"/>
    </source>
</evidence>
<keyword evidence="4" id="KW-0319">Glycerol metabolism</keyword>
<dbReference type="AlphaFoldDB" id="A0A917Z261"/>
<name>A0A917Z261_9ALTE</name>
<comment type="similarity">
    <text evidence="1">Belongs to the glycerophosphoryl diester phosphodiesterase family.</text>
</comment>
<protein>
    <recommendedName>
        <fullName evidence="2">glycerophosphodiester phosphodiesterase</fullName>
        <ecNumber evidence="2">3.1.4.46</ecNumber>
    </recommendedName>
</protein>
<keyword evidence="5" id="KW-0378">Hydrolase</keyword>
<dbReference type="RefSeq" id="WP_188697639.1">
    <property type="nucleotide sequence ID" value="NZ_BMLS01000006.1"/>
</dbReference>
<accession>A0A917Z261</accession>
<dbReference type="SUPFAM" id="SSF51695">
    <property type="entry name" value="PLC-like phosphodiesterases"/>
    <property type="match status" value="1"/>
</dbReference>
<dbReference type="GO" id="GO:0006071">
    <property type="term" value="P:glycerol metabolic process"/>
    <property type="evidence" value="ECO:0007669"/>
    <property type="project" value="UniProtKB-KW"/>
</dbReference>
<reference evidence="9" key="1">
    <citation type="journal article" date="2014" name="Int. J. Syst. Evol. Microbiol.">
        <title>Complete genome sequence of Corynebacterium casei LMG S-19264T (=DSM 44701T), isolated from a smear-ripened cheese.</title>
        <authorList>
            <consortium name="US DOE Joint Genome Institute (JGI-PGF)"/>
            <person name="Walter F."/>
            <person name="Albersmeier A."/>
            <person name="Kalinowski J."/>
            <person name="Ruckert C."/>
        </authorList>
    </citation>
    <scope>NUCLEOTIDE SEQUENCE</scope>
    <source>
        <strain evidence="9">CGMCC 1.7086</strain>
    </source>
</reference>
<dbReference type="EMBL" id="BMLS01000006">
    <property type="protein sequence ID" value="GGO73052.1"/>
    <property type="molecule type" value="Genomic_DNA"/>
</dbReference>
<keyword evidence="10" id="KW-1185">Reference proteome</keyword>
<dbReference type="GO" id="GO:0042597">
    <property type="term" value="C:periplasmic space"/>
    <property type="evidence" value="ECO:0007669"/>
    <property type="project" value="TreeGrafter"/>
</dbReference>
<sequence>MRYVIALCLLLCEAAQAAAPLAIAHRGAPGYLPEHSRSSLVFAHALGADMIEFDINMSADGVPVVLHDLTLDEVSDVAERFGQKRAADGKFWVKDFTLAELRSLRFYERRKPTDGALVYPTRFGAPLSFELVTLDEALALLNELNRLQNRATGWLIELKKPGWYQSQGLDMGEAVLAALAPYQQRPLPVVLQSFDVEYIQQFRRQTPLPLNVLLGRNKWDPSGSDFDHLWTTPAGLKAIAGFASGVGVQIGMLLDDQGATKLAKDIHDAGLTLNAYTVRLDKLPKGIHQAEGLYQVLLNKVKVQGIISDQVDDVLRYRAALSAQ</sequence>
<feature type="chain" id="PRO_5037610417" description="glycerophosphodiester phosphodiesterase" evidence="7">
    <location>
        <begin position="18"/>
        <end position="324"/>
    </location>
</feature>
<gene>
    <name evidence="9" type="primary">glpQ</name>
    <name evidence="9" type="ORF">GCM10010982_32680</name>
</gene>
<proteinExistence type="inferred from homology"/>
<dbReference type="PANTHER" id="PTHR43620:SF7">
    <property type="entry name" value="GLYCEROPHOSPHODIESTER PHOSPHODIESTERASE GDPD5-RELATED"/>
    <property type="match status" value="1"/>
</dbReference>
<comment type="catalytic activity">
    <reaction evidence="6">
        <text>a sn-glycero-3-phosphodiester + H2O = an alcohol + sn-glycerol 3-phosphate + H(+)</text>
        <dbReference type="Rhea" id="RHEA:12969"/>
        <dbReference type="ChEBI" id="CHEBI:15377"/>
        <dbReference type="ChEBI" id="CHEBI:15378"/>
        <dbReference type="ChEBI" id="CHEBI:30879"/>
        <dbReference type="ChEBI" id="CHEBI:57597"/>
        <dbReference type="ChEBI" id="CHEBI:83408"/>
        <dbReference type="EC" id="3.1.4.46"/>
    </reaction>
</comment>
<organism evidence="9 10">
    <name type="scientific">Bowmanella pacifica</name>
    <dbReference type="NCBI Taxonomy" id="502051"/>
    <lineage>
        <taxon>Bacteria</taxon>
        <taxon>Pseudomonadati</taxon>
        <taxon>Pseudomonadota</taxon>
        <taxon>Gammaproteobacteria</taxon>
        <taxon>Alteromonadales</taxon>
        <taxon>Alteromonadaceae</taxon>
        <taxon>Bowmanella</taxon>
    </lineage>
</organism>
<dbReference type="InterPro" id="IPR030395">
    <property type="entry name" value="GP_PDE_dom"/>
</dbReference>
<evidence type="ECO:0000256" key="6">
    <source>
        <dbReference type="ARBA" id="ARBA00047512"/>
    </source>
</evidence>